<evidence type="ECO:0000313" key="15">
    <source>
        <dbReference type="EMBL" id="KAI7841390.1"/>
    </source>
</evidence>
<evidence type="ECO:0000256" key="11">
    <source>
        <dbReference type="ARBA" id="ARBA00023315"/>
    </source>
</evidence>
<evidence type="ECO:0000256" key="9">
    <source>
        <dbReference type="ARBA" id="ARBA00022989"/>
    </source>
</evidence>
<feature type="transmembrane region" description="Helical" evidence="13">
    <location>
        <begin position="403"/>
        <end position="424"/>
    </location>
</feature>
<keyword evidence="8" id="KW-0256">Endoplasmic reticulum</keyword>
<evidence type="ECO:0000256" key="13">
    <source>
        <dbReference type="SAM" id="Phobius"/>
    </source>
</evidence>
<dbReference type="SMART" id="SM00233">
    <property type="entry name" value="PH"/>
    <property type="match status" value="1"/>
</dbReference>
<reference evidence="15" key="1">
    <citation type="submission" date="2020-11" db="EMBL/GenBank/DDBJ databases">
        <title>Chlorella ohadii genome sequencing and assembly.</title>
        <authorList>
            <person name="Murik O."/>
            <person name="Treves H."/>
            <person name="Kedem I."/>
            <person name="Shotland Y."/>
            <person name="Kaplan A."/>
        </authorList>
    </citation>
    <scope>NUCLEOTIDE SEQUENCE</scope>
    <source>
        <strain evidence="15">1</strain>
    </source>
</reference>
<feature type="transmembrane region" description="Helical" evidence="13">
    <location>
        <begin position="342"/>
        <end position="361"/>
    </location>
</feature>
<evidence type="ECO:0000256" key="4">
    <source>
        <dbReference type="ARBA" id="ARBA00009010"/>
    </source>
</evidence>
<feature type="transmembrane region" description="Helical" evidence="13">
    <location>
        <begin position="430"/>
        <end position="453"/>
    </location>
</feature>
<dbReference type="InterPro" id="IPR011993">
    <property type="entry name" value="PH-like_dom_sf"/>
</dbReference>
<evidence type="ECO:0000256" key="1">
    <source>
        <dbReference type="ARBA" id="ARBA00004477"/>
    </source>
</evidence>
<feature type="domain" description="PH" evidence="14">
    <location>
        <begin position="42"/>
        <end position="148"/>
    </location>
</feature>
<feature type="compositionally biased region" description="Polar residues" evidence="12">
    <location>
        <begin position="158"/>
        <end position="180"/>
    </location>
</feature>
<dbReference type="PANTHER" id="PTHR10408:SF7">
    <property type="entry name" value="DIACYLGLYCEROL O-ACYLTRANSFERASE 1"/>
    <property type="match status" value="1"/>
</dbReference>
<comment type="caution">
    <text evidence="15">The sequence shown here is derived from an EMBL/GenBank/DDBJ whole genome shotgun (WGS) entry which is preliminary data.</text>
</comment>
<feature type="transmembrane region" description="Helical" evidence="13">
    <location>
        <begin position="526"/>
        <end position="544"/>
    </location>
</feature>
<protein>
    <recommendedName>
        <fullName evidence="5">diacylglycerol O-acyltransferase</fullName>
        <ecNumber evidence="5">2.3.1.20</ecNumber>
    </recommendedName>
</protein>
<organism evidence="15 16">
    <name type="scientific">Chlorella ohadii</name>
    <dbReference type="NCBI Taxonomy" id="2649997"/>
    <lineage>
        <taxon>Eukaryota</taxon>
        <taxon>Viridiplantae</taxon>
        <taxon>Chlorophyta</taxon>
        <taxon>core chlorophytes</taxon>
        <taxon>Trebouxiophyceae</taxon>
        <taxon>Chlorellales</taxon>
        <taxon>Chlorellaceae</taxon>
        <taxon>Chlorella clade</taxon>
        <taxon>Chlorella</taxon>
    </lineage>
</organism>
<keyword evidence="7 13" id="KW-0812">Transmembrane</keyword>
<dbReference type="PROSITE" id="PS50003">
    <property type="entry name" value="PH_DOMAIN"/>
    <property type="match status" value="1"/>
</dbReference>
<dbReference type="SUPFAM" id="SSF50729">
    <property type="entry name" value="PH domain-like"/>
    <property type="match status" value="1"/>
</dbReference>
<dbReference type="GO" id="GO:0019432">
    <property type="term" value="P:triglyceride biosynthetic process"/>
    <property type="evidence" value="ECO:0007669"/>
    <property type="project" value="TreeGrafter"/>
</dbReference>
<comment type="subcellular location">
    <subcellularLocation>
        <location evidence="1">Endoplasmic reticulum membrane</location>
        <topology evidence="1">Multi-pass membrane protein</topology>
    </subcellularLocation>
</comment>
<dbReference type="GO" id="GO:0005789">
    <property type="term" value="C:endoplasmic reticulum membrane"/>
    <property type="evidence" value="ECO:0007669"/>
    <property type="project" value="UniProtKB-SubCell"/>
</dbReference>
<evidence type="ECO:0000256" key="8">
    <source>
        <dbReference type="ARBA" id="ARBA00022824"/>
    </source>
</evidence>
<evidence type="ECO:0000256" key="6">
    <source>
        <dbReference type="ARBA" id="ARBA00022679"/>
    </source>
</evidence>
<keyword evidence="9 13" id="KW-1133">Transmembrane helix</keyword>
<keyword evidence="16" id="KW-1185">Reference proteome</keyword>
<evidence type="ECO:0000256" key="12">
    <source>
        <dbReference type="SAM" id="MobiDB-lite"/>
    </source>
</evidence>
<keyword evidence="10 13" id="KW-0472">Membrane</keyword>
<dbReference type="AlphaFoldDB" id="A0AAD5DP38"/>
<evidence type="ECO:0000259" key="14">
    <source>
        <dbReference type="PROSITE" id="PS50003"/>
    </source>
</evidence>
<feature type="transmembrane region" description="Helical" evidence="13">
    <location>
        <begin position="645"/>
        <end position="667"/>
    </location>
</feature>
<feature type="transmembrane region" description="Helical" evidence="13">
    <location>
        <begin position="673"/>
        <end position="691"/>
    </location>
</feature>
<feature type="transmembrane region" description="Helical" evidence="13">
    <location>
        <begin position="575"/>
        <end position="597"/>
    </location>
</feature>
<dbReference type="Pfam" id="PF03062">
    <property type="entry name" value="MBOAT"/>
    <property type="match status" value="1"/>
</dbReference>
<dbReference type="Gene3D" id="2.30.29.30">
    <property type="entry name" value="Pleckstrin-homology domain (PH domain)/Phosphotyrosine-binding domain (PTB)"/>
    <property type="match status" value="1"/>
</dbReference>
<feature type="transmembrane region" description="Helical" evidence="13">
    <location>
        <begin position="703"/>
        <end position="722"/>
    </location>
</feature>
<evidence type="ECO:0000313" key="16">
    <source>
        <dbReference type="Proteomes" id="UP001205105"/>
    </source>
</evidence>
<evidence type="ECO:0000256" key="5">
    <source>
        <dbReference type="ARBA" id="ARBA00013244"/>
    </source>
</evidence>
<evidence type="ECO:0000256" key="3">
    <source>
        <dbReference type="ARBA" id="ARBA00005189"/>
    </source>
</evidence>
<name>A0AAD5DP38_9CHLO</name>
<gene>
    <name evidence="15" type="ORF">COHA_005007</name>
</gene>
<dbReference type="InterPro" id="IPR001849">
    <property type="entry name" value="PH_domain"/>
</dbReference>
<evidence type="ECO:0000256" key="2">
    <source>
        <dbReference type="ARBA" id="ARBA00004771"/>
    </source>
</evidence>
<proteinExistence type="inferred from homology"/>
<dbReference type="CDD" id="cd00821">
    <property type="entry name" value="PH"/>
    <property type="match status" value="1"/>
</dbReference>
<dbReference type="InterPro" id="IPR014371">
    <property type="entry name" value="Oat_ACAT_DAG_ARE"/>
</dbReference>
<dbReference type="Pfam" id="PF00169">
    <property type="entry name" value="PH"/>
    <property type="match status" value="1"/>
</dbReference>
<sequence>MQALRARRQGAAGGKEANPQLVALEAENARLRELLVEQAGEGATKTGYLCKYRGHAVSSLWAPTWELRYVILKGTVLTYFRSERDVQFPPRGRIDLSGGVIELEGLKKRRHWTWHVVDPQVGVSLIRLSTEVQAEYNSWIEALERAGCTVKSLEEASQETPTHSQQTGASPSASQLSDSDASYRGKPRRDAGQEVDSGGPPTSTPPPQLLRQPSTNQGYTSDQSGAFWFTTPVCNPHRPPFPSPSDIGRQPSRPLQRQRSRGGAARHRETMKASFPVHAAPRASLLSAERISLADQSGVVTLISIILVAVNFRMILENMLKYGLRFNPVTFMRKAFTPSGNVPMLLCWPLLGLFALAALAIERFAVRLLAMEQQAMAASRKREVGYHEMKRAAARRASATEHLIFLLNLFNTSAALLVPCFIMLHTKAELLPGFALTMAVCILWLKLVSYAHVNWDYRVARRRGEVRPGERGGSDPPPEGVDELLRYPENISLGNLAYFLAAPTLCYQPVYPRSKRFRARWMAKKLVQLSASLGLMLFVTEQYIQPTIDNSLRPMREMDWLRMLERMLKLSIPTLYWWLAMFYTLFDLWLNIVGEVLRFGDREFYKEWWNATTVGEYWRLWNQPVHKWMLRHVYFPCLRAGLPKFWAGLMVFFISAVFHEVLVGVPLHMLRLWAFWGLMLQVPLMILSEGLKARFKSDRVGNVVFWVSFCFVGQPLAMMLYYHDWRQGYTHPLAGLPTDALAAAIRSRAL</sequence>
<dbReference type="InterPro" id="IPR004299">
    <property type="entry name" value="MBOAT_fam"/>
</dbReference>
<evidence type="ECO:0000256" key="10">
    <source>
        <dbReference type="ARBA" id="ARBA00023136"/>
    </source>
</evidence>
<comment type="similarity">
    <text evidence="4">Belongs to the membrane-bound acyltransferase family. Sterol o-acyltransferase subfamily.</text>
</comment>
<dbReference type="Proteomes" id="UP001205105">
    <property type="component" value="Unassembled WGS sequence"/>
</dbReference>
<dbReference type="PANTHER" id="PTHR10408">
    <property type="entry name" value="STEROL O-ACYLTRANSFERASE"/>
    <property type="match status" value="1"/>
</dbReference>
<comment type="pathway">
    <text evidence="3">Lipid metabolism.</text>
</comment>
<accession>A0AAD5DP38</accession>
<feature type="transmembrane region" description="Helical" evidence="13">
    <location>
        <begin position="299"/>
        <end position="316"/>
    </location>
</feature>
<dbReference type="EC" id="2.3.1.20" evidence="5"/>
<evidence type="ECO:0000256" key="7">
    <source>
        <dbReference type="ARBA" id="ARBA00022692"/>
    </source>
</evidence>
<comment type="pathway">
    <text evidence="2">Glycerolipid metabolism; triacylglycerol biosynthesis.</text>
</comment>
<keyword evidence="11" id="KW-0012">Acyltransferase</keyword>
<dbReference type="EMBL" id="JADXDR010000064">
    <property type="protein sequence ID" value="KAI7841390.1"/>
    <property type="molecule type" value="Genomic_DNA"/>
</dbReference>
<keyword evidence="6" id="KW-0808">Transferase</keyword>
<feature type="compositionally biased region" description="Low complexity" evidence="12">
    <location>
        <begin position="248"/>
        <end position="263"/>
    </location>
</feature>
<feature type="region of interest" description="Disordered" evidence="12">
    <location>
        <begin position="151"/>
        <end position="271"/>
    </location>
</feature>
<dbReference type="GO" id="GO:0004144">
    <property type="term" value="F:diacylglycerol O-acyltransferase activity"/>
    <property type="evidence" value="ECO:0007669"/>
    <property type="project" value="UniProtKB-EC"/>
</dbReference>